<comment type="caution">
    <text evidence="1">The sequence shown here is derived from an EMBL/GenBank/DDBJ whole genome shotgun (WGS) entry which is preliminary data.</text>
</comment>
<dbReference type="EMBL" id="JBHRXZ010000012">
    <property type="protein sequence ID" value="MFC3606972.1"/>
    <property type="molecule type" value="Genomic_DNA"/>
</dbReference>
<sequence length="462" mass="52637">MAPPSGIAKFDSACAMAQSLGRFLNDRDFAGLGQAKIMQTAVKGADLLPRHLREQTFAHMGAREGVKPKKVEQADMDEVANWLATLYPQRRYPALMIGSSNGALVHLAAALGIPWLPQTILTLIDQKDVHPDDPVKAMETEIDTARRFLDANPGSQLHHMHDPSQDRLMLGLITYYRSKFIRLPAAYRDFISASLEPGGTLYVVECNRRWPTKRLGDRHFFQFGAEGGATQDEYFHGGERVAEYLQRYDSPVSRWQPPEPDTDSPEAEWGFEPSLRPELLELARDNGYRVVRILFDEPEQTSPLIAELYRDWYQALDLPTRRLVVESFILHEPYWTLRTGSVPYWMTFNMQPSLDNLNRYLDQAEPYDEIFLMLFAHGVDSIGLPPIEAWQRMLQRARARGELLGLKPDTYPAHFSHFARYSEALKGAVEDHYPLPAPMSLDQAERFIHARGGHHGVRLENV</sequence>
<dbReference type="RefSeq" id="WP_386361531.1">
    <property type="nucleotide sequence ID" value="NZ_JBHRXZ010000012.1"/>
</dbReference>
<keyword evidence="2" id="KW-1185">Reference proteome</keyword>
<evidence type="ECO:0000313" key="1">
    <source>
        <dbReference type="EMBL" id="MFC3606972.1"/>
    </source>
</evidence>
<gene>
    <name evidence="1" type="ORF">ACFOMF_04145</name>
</gene>
<protein>
    <submittedName>
        <fullName evidence="1">Uncharacterized protein</fullName>
    </submittedName>
</protein>
<dbReference type="Proteomes" id="UP001595630">
    <property type="component" value="Unassembled WGS sequence"/>
</dbReference>
<proteinExistence type="predicted"/>
<organism evidence="1 2">
    <name type="scientific">Stutzerimonas tarimensis</name>
    <dbReference type="NCBI Taxonomy" id="1507735"/>
    <lineage>
        <taxon>Bacteria</taxon>
        <taxon>Pseudomonadati</taxon>
        <taxon>Pseudomonadota</taxon>
        <taxon>Gammaproteobacteria</taxon>
        <taxon>Pseudomonadales</taxon>
        <taxon>Pseudomonadaceae</taxon>
        <taxon>Stutzerimonas</taxon>
    </lineage>
</organism>
<reference evidence="2" key="1">
    <citation type="journal article" date="2019" name="Int. J. Syst. Evol. Microbiol.">
        <title>The Global Catalogue of Microorganisms (GCM) 10K type strain sequencing project: providing services to taxonomists for standard genome sequencing and annotation.</title>
        <authorList>
            <consortium name="The Broad Institute Genomics Platform"/>
            <consortium name="The Broad Institute Genome Sequencing Center for Infectious Disease"/>
            <person name="Wu L."/>
            <person name="Ma J."/>
        </authorList>
    </citation>
    <scope>NUCLEOTIDE SEQUENCE [LARGE SCALE GENOMIC DNA]</scope>
    <source>
        <strain evidence="2">KCTC 42447</strain>
    </source>
</reference>
<name>A0ABV7T243_9GAMM</name>
<evidence type="ECO:0000313" key="2">
    <source>
        <dbReference type="Proteomes" id="UP001595630"/>
    </source>
</evidence>
<accession>A0ABV7T243</accession>